<keyword evidence="4 10" id="KW-0812">Transmembrane</keyword>
<name>S9PVV3_SCHOY</name>
<dbReference type="Proteomes" id="UP000016088">
    <property type="component" value="Unassembled WGS sequence"/>
</dbReference>
<protein>
    <recommendedName>
        <fullName evidence="3 8">ER membrane protein complex subunit 4</fullName>
    </recommendedName>
</protein>
<keyword evidence="12" id="KW-1185">Reference proteome</keyword>
<keyword evidence="6 10" id="KW-1133">Transmembrane helix</keyword>
<dbReference type="GO" id="GO:0032977">
    <property type="term" value="F:membrane insertase activity"/>
    <property type="evidence" value="ECO:0007669"/>
    <property type="project" value="EnsemblFungi"/>
</dbReference>
<feature type="region of interest" description="Disordered" evidence="9">
    <location>
        <begin position="17"/>
        <end position="44"/>
    </location>
</feature>
<keyword evidence="7 8" id="KW-0472">Membrane</keyword>
<dbReference type="GO" id="GO:0006644">
    <property type="term" value="P:phospholipid metabolic process"/>
    <property type="evidence" value="ECO:0007669"/>
    <property type="project" value="EnsemblFungi"/>
</dbReference>
<evidence type="ECO:0000256" key="10">
    <source>
        <dbReference type="SAM" id="Phobius"/>
    </source>
</evidence>
<sequence>MDINDETDWYPVLSSSLKKTSKGNTDTSEKYPSPRGFQENSASFRKANKEQSSFDVSVDTEKQNAEKALVIKKAWELAYSPLKQIPMNIIFAYMSGNSLQIFSIITTFMLFLNPLKAISSSGDAFASFRSVHPNAMWLPMIVYILSQCLLMAIGIYKLQKMGLLPTTNSDWLAWEVPKHFVGRSFHPSK</sequence>
<keyword evidence="5" id="KW-0256">Endoplasmic reticulum</keyword>
<evidence type="ECO:0000256" key="2">
    <source>
        <dbReference type="ARBA" id="ARBA00007715"/>
    </source>
</evidence>
<dbReference type="InterPro" id="IPR009445">
    <property type="entry name" value="TMEM85/Emc4"/>
</dbReference>
<dbReference type="PIRSF" id="PIRSF017207">
    <property type="entry name" value="UCP017207_TM-p85"/>
    <property type="match status" value="1"/>
</dbReference>
<comment type="similarity">
    <text evidence="2 8">Belongs to the EMC4 family.</text>
</comment>
<evidence type="ECO:0000256" key="8">
    <source>
        <dbReference type="PIRNR" id="PIRNR017207"/>
    </source>
</evidence>
<accession>S9PVV3</accession>
<dbReference type="VEuPathDB" id="FungiDB:SOCG_04030"/>
<dbReference type="GO" id="GO:0015914">
    <property type="term" value="P:phospholipid transport"/>
    <property type="evidence" value="ECO:0007669"/>
    <property type="project" value="EnsemblFungi"/>
</dbReference>
<dbReference type="EMBL" id="KE503207">
    <property type="protein sequence ID" value="EPX72097.1"/>
    <property type="molecule type" value="Genomic_DNA"/>
</dbReference>
<gene>
    <name evidence="11" type="ORF">SOCG_04030</name>
</gene>
<evidence type="ECO:0000256" key="4">
    <source>
        <dbReference type="ARBA" id="ARBA00022692"/>
    </source>
</evidence>
<dbReference type="GO" id="GO:0072546">
    <property type="term" value="C:EMC complex"/>
    <property type="evidence" value="ECO:0007669"/>
    <property type="project" value="EnsemblFungi"/>
</dbReference>
<evidence type="ECO:0000256" key="1">
    <source>
        <dbReference type="ARBA" id="ARBA00004477"/>
    </source>
</evidence>
<dbReference type="RefSeq" id="XP_013019392.1">
    <property type="nucleotide sequence ID" value="XM_013163938.1"/>
</dbReference>
<evidence type="ECO:0000313" key="11">
    <source>
        <dbReference type="EMBL" id="EPX72097.1"/>
    </source>
</evidence>
<dbReference type="PANTHER" id="PTHR19315">
    <property type="entry name" value="ER MEMBRANE PROTEIN COMPLEX SUBUNIT 4"/>
    <property type="match status" value="1"/>
</dbReference>
<reference evidence="11 12" key="1">
    <citation type="journal article" date="2011" name="Science">
        <title>Comparative functional genomics of the fission yeasts.</title>
        <authorList>
            <person name="Rhind N."/>
            <person name="Chen Z."/>
            <person name="Yassour M."/>
            <person name="Thompson D.A."/>
            <person name="Haas B.J."/>
            <person name="Habib N."/>
            <person name="Wapinski I."/>
            <person name="Roy S."/>
            <person name="Lin M.F."/>
            <person name="Heiman D.I."/>
            <person name="Young S.K."/>
            <person name="Furuya K."/>
            <person name="Guo Y."/>
            <person name="Pidoux A."/>
            <person name="Chen H.M."/>
            <person name="Robbertse B."/>
            <person name="Goldberg J.M."/>
            <person name="Aoki K."/>
            <person name="Bayne E.H."/>
            <person name="Berlin A.M."/>
            <person name="Desjardins C.A."/>
            <person name="Dobbs E."/>
            <person name="Dukaj L."/>
            <person name="Fan L."/>
            <person name="FitzGerald M.G."/>
            <person name="French C."/>
            <person name="Gujja S."/>
            <person name="Hansen K."/>
            <person name="Keifenheim D."/>
            <person name="Levin J.Z."/>
            <person name="Mosher R.A."/>
            <person name="Mueller C.A."/>
            <person name="Pfiffner J."/>
            <person name="Priest M."/>
            <person name="Russ C."/>
            <person name="Smialowska A."/>
            <person name="Swoboda P."/>
            <person name="Sykes S.M."/>
            <person name="Vaughn M."/>
            <person name="Vengrova S."/>
            <person name="Yoder R."/>
            <person name="Zeng Q."/>
            <person name="Allshire R."/>
            <person name="Baulcombe D."/>
            <person name="Birren B.W."/>
            <person name="Brown W."/>
            <person name="Ekwall K."/>
            <person name="Kellis M."/>
            <person name="Leatherwood J."/>
            <person name="Levin H."/>
            <person name="Margalit H."/>
            <person name="Martienssen R."/>
            <person name="Nieduszynski C.A."/>
            <person name="Spatafora J.W."/>
            <person name="Friedman N."/>
            <person name="Dalgaard J.Z."/>
            <person name="Baumann P."/>
            <person name="Niki H."/>
            <person name="Regev A."/>
            <person name="Nusbaum C."/>
        </authorList>
    </citation>
    <scope>NUCLEOTIDE SEQUENCE [LARGE SCALE GENOMIC DNA]</scope>
    <source>
        <strain evidence="12">yFS286</strain>
    </source>
</reference>
<feature type="transmembrane region" description="Helical" evidence="10">
    <location>
        <begin position="135"/>
        <end position="156"/>
    </location>
</feature>
<dbReference type="HOGENOM" id="CLU_098404_1_3_1"/>
<comment type="subcellular location">
    <subcellularLocation>
        <location evidence="1">Endoplasmic reticulum membrane</location>
        <topology evidence="1">Multi-pass membrane protein</topology>
    </subcellularLocation>
</comment>
<dbReference type="Pfam" id="PF06417">
    <property type="entry name" value="EMC4"/>
    <property type="match status" value="1"/>
</dbReference>
<evidence type="ECO:0000256" key="5">
    <source>
        <dbReference type="ARBA" id="ARBA00022824"/>
    </source>
</evidence>
<dbReference type="GeneID" id="25032996"/>
<proteinExistence type="inferred from homology"/>
<evidence type="ECO:0000256" key="9">
    <source>
        <dbReference type="SAM" id="MobiDB-lite"/>
    </source>
</evidence>
<feature type="transmembrane region" description="Helical" evidence="10">
    <location>
        <begin position="90"/>
        <end position="115"/>
    </location>
</feature>
<dbReference type="OrthoDB" id="369569at2759"/>
<dbReference type="GO" id="GO:0045050">
    <property type="term" value="P:protein insertion into ER membrane by stop-transfer membrane-anchor sequence"/>
    <property type="evidence" value="ECO:0007669"/>
    <property type="project" value="EnsemblFungi"/>
</dbReference>
<evidence type="ECO:0000256" key="6">
    <source>
        <dbReference type="ARBA" id="ARBA00022989"/>
    </source>
</evidence>
<evidence type="ECO:0000256" key="3">
    <source>
        <dbReference type="ARBA" id="ARBA00020820"/>
    </source>
</evidence>
<feature type="compositionally biased region" description="Polar residues" evidence="9">
    <location>
        <begin position="17"/>
        <end position="26"/>
    </location>
</feature>
<evidence type="ECO:0000256" key="7">
    <source>
        <dbReference type="ARBA" id="ARBA00023136"/>
    </source>
</evidence>
<dbReference type="AlphaFoldDB" id="S9PVV3"/>
<organism evidence="11 12">
    <name type="scientific">Schizosaccharomyces octosporus (strain yFS286)</name>
    <name type="common">Fission yeast</name>
    <name type="synonym">Octosporomyces octosporus</name>
    <dbReference type="NCBI Taxonomy" id="483514"/>
    <lineage>
        <taxon>Eukaryota</taxon>
        <taxon>Fungi</taxon>
        <taxon>Dikarya</taxon>
        <taxon>Ascomycota</taxon>
        <taxon>Taphrinomycotina</taxon>
        <taxon>Schizosaccharomycetes</taxon>
        <taxon>Schizosaccharomycetales</taxon>
        <taxon>Schizosaccharomycetaceae</taxon>
        <taxon>Schizosaccharomyces</taxon>
    </lineage>
</organism>
<dbReference type="eggNOG" id="KOG3318">
    <property type="taxonomic scope" value="Eukaryota"/>
</dbReference>
<evidence type="ECO:0000313" key="12">
    <source>
        <dbReference type="Proteomes" id="UP000016088"/>
    </source>
</evidence>
<dbReference type="OMA" id="QQTFKVI"/>